<feature type="transmembrane region" description="Helical" evidence="5">
    <location>
        <begin position="6"/>
        <end position="23"/>
    </location>
</feature>
<comment type="caution">
    <text evidence="7">The sequence shown here is derived from an EMBL/GenBank/DDBJ whole genome shotgun (WGS) entry which is preliminary data.</text>
</comment>
<proteinExistence type="predicted"/>
<evidence type="ECO:0000259" key="6">
    <source>
        <dbReference type="Pfam" id="PF01699"/>
    </source>
</evidence>
<sequence>MLIDYVSLVGGLVVLIVAGDVLVRGSVGIAEKLGIPSLVIGLTIVAFGTSAPELVISIGAALDNAPGIAVGNVVGSNIANVLMVLGLPALVAATSCEEDGALRNAIFMMAVSIVFVAMCFFSPINWMSGVILLLLLALFIGDSVMATRKHRRENGIGRAARDLSASASLSAEKKEEEACAVVEEVEGVPENAALAFVFVALGLVGLPLGAHFTIEGATALARAWGVTEAVIGLTIVALGTSLPELATSLMAAIRNHSAVALGNVIGSNIFNLLAIMGITSVIVPLAIPPEILKLDLWVMLACALLVIAFSAFKVTLRHMAGIALVGLYGLYIAIVFMMGQIG</sequence>
<feature type="transmembrane region" description="Helical" evidence="5">
    <location>
        <begin position="192"/>
        <end position="210"/>
    </location>
</feature>
<dbReference type="GO" id="GO:0005886">
    <property type="term" value="C:plasma membrane"/>
    <property type="evidence" value="ECO:0007669"/>
    <property type="project" value="TreeGrafter"/>
</dbReference>
<dbReference type="GO" id="GO:0006874">
    <property type="term" value="P:intracellular calcium ion homeostasis"/>
    <property type="evidence" value="ECO:0007669"/>
    <property type="project" value="TreeGrafter"/>
</dbReference>
<gene>
    <name evidence="7" type="ORF">H2509_01425</name>
</gene>
<feature type="transmembrane region" description="Helical" evidence="5">
    <location>
        <begin position="230"/>
        <end position="253"/>
    </location>
</feature>
<dbReference type="AlphaFoldDB" id="A0A839A8W3"/>
<keyword evidence="2 5" id="KW-0812">Transmembrane</keyword>
<dbReference type="RefSeq" id="WP_182161559.1">
    <property type="nucleotide sequence ID" value="NZ_JACFXV010000029.1"/>
</dbReference>
<dbReference type="InterPro" id="IPR004837">
    <property type="entry name" value="NaCa_Exmemb"/>
</dbReference>
<accession>A0A839A8W3</accession>
<keyword evidence="3 5" id="KW-1133">Transmembrane helix</keyword>
<feature type="domain" description="Sodium/calcium exchanger membrane region" evidence="6">
    <location>
        <begin position="6"/>
        <end position="140"/>
    </location>
</feature>
<feature type="transmembrane region" description="Helical" evidence="5">
    <location>
        <begin position="319"/>
        <end position="341"/>
    </location>
</feature>
<feature type="transmembrane region" description="Helical" evidence="5">
    <location>
        <begin position="294"/>
        <end position="312"/>
    </location>
</feature>
<feature type="transmembrane region" description="Helical" evidence="5">
    <location>
        <begin position="265"/>
        <end position="288"/>
    </location>
</feature>
<dbReference type="Pfam" id="PF01699">
    <property type="entry name" value="Na_Ca_ex"/>
    <property type="match status" value="2"/>
</dbReference>
<feature type="domain" description="Sodium/calcium exchanger membrane region" evidence="6">
    <location>
        <begin position="195"/>
        <end position="336"/>
    </location>
</feature>
<evidence type="ECO:0000256" key="5">
    <source>
        <dbReference type="SAM" id="Phobius"/>
    </source>
</evidence>
<dbReference type="PANTHER" id="PTHR10846:SF8">
    <property type="entry name" value="INNER MEMBRANE PROTEIN YRBG"/>
    <property type="match status" value="1"/>
</dbReference>
<evidence type="ECO:0000256" key="4">
    <source>
        <dbReference type="ARBA" id="ARBA00023136"/>
    </source>
</evidence>
<evidence type="ECO:0000313" key="8">
    <source>
        <dbReference type="Proteomes" id="UP000541109"/>
    </source>
</evidence>
<dbReference type="Gene3D" id="1.20.1420.30">
    <property type="entry name" value="NCX, central ion-binding region"/>
    <property type="match status" value="1"/>
</dbReference>
<dbReference type="Proteomes" id="UP000541109">
    <property type="component" value="Unassembled WGS sequence"/>
</dbReference>
<keyword evidence="4 5" id="KW-0472">Membrane</keyword>
<evidence type="ECO:0000256" key="2">
    <source>
        <dbReference type="ARBA" id="ARBA00022692"/>
    </source>
</evidence>
<evidence type="ECO:0000256" key="1">
    <source>
        <dbReference type="ARBA" id="ARBA00004141"/>
    </source>
</evidence>
<evidence type="ECO:0000256" key="3">
    <source>
        <dbReference type="ARBA" id="ARBA00022989"/>
    </source>
</evidence>
<dbReference type="PANTHER" id="PTHR10846">
    <property type="entry name" value="SODIUM/POTASSIUM/CALCIUM EXCHANGER"/>
    <property type="match status" value="1"/>
</dbReference>
<organism evidence="7 8">
    <name type="scientific">Stappia albiluteola</name>
    <dbReference type="NCBI Taxonomy" id="2758565"/>
    <lineage>
        <taxon>Bacteria</taxon>
        <taxon>Pseudomonadati</taxon>
        <taxon>Pseudomonadota</taxon>
        <taxon>Alphaproteobacteria</taxon>
        <taxon>Hyphomicrobiales</taxon>
        <taxon>Stappiaceae</taxon>
        <taxon>Stappia</taxon>
    </lineage>
</organism>
<comment type="subcellular location">
    <subcellularLocation>
        <location evidence="1">Membrane</location>
        <topology evidence="1">Multi-pass membrane protein</topology>
    </subcellularLocation>
</comment>
<dbReference type="GO" id="GO:0005262">
    <property type="term" value="F:calcium channel activity"/>
    <property type="evidence" value="ECO:0007669"/>
    <property type="project" value="TreeGrafter"/>
</dbReference>
<dbReference type="InterPro" id="IPR044880">
    <property type="entry name" value="NCX_ion-bd_dom_sf"/>
</dbReference>
<feature type="transmembrane region" description="Helical" evidence="5">
    <location>
        <begin position="68"/>
        <end position="93"/>
    </location>
</feature>
<dbReference type="InterPro" id="IPR004481">
    <property type="entry name" value="K/Na/Ca-exchanger"/>
</dbReference>
<keyword evidence="8" id="KW-1185">Reference proteome</keyword>
<feature type="transmembrane region" description="Helical" evidence="5">
    <location>
        <begin position="35"/>
        <end position="62"/>
    </location>
</feature>
<dbReference type="GO" id="GO:0008273">
    <property type="term" value="F:calcium, potassium:sodium antiporter activity"/>
    <property type="evidence" value="ECO:0007669"/>
    <property type="project" value="TreeGrafter"/>
</dbReference>
<dbReference type="NCBIfam" id="TIGR00367">
    <property type="entry name" value="calcium/sodium antiporter"/>
    <property type="match status" value="1"/>
</dbReference>
<feature type="transmembrane region" description="Helical" evidence="5">
    <location>
        <begin position="105"/>
        <end position="124"/>
    </location>
</feature>
<protein>
    <submittedName>
        <fullName evidence="7">Calcium/sodium antiporter</fullName>
    </submittedName>
</protein>
<name>A0A839A8W3_9HYPH</name>
<dbReference type="EMBL" id="JACFXV010000029">
    <property type="protein sequence ID" value="MBA5775781.1"/>
    <property type="molecule type" value="Genomic_DNA"/>
</dbReference>
<reference evidence="7 8" key="1">
    <citation type="submission" date="2020-07" db="EMBL/GenBank/DDBJ databases">
        <title>Stappia sp., F7233, whole genome shotgun sequencing project.</title>
        <authorList>
            <person name="Jiang S."/>
            <person name="Liu Z.W."/>
            <person name="Du Z.J."/>
        </authorList>
    </citation>
    <scope>NUCLEOTIDE SEQUENCE [LARGE SCALE GENOMIC DNA]</scope>
    <source>
        <strain evidence="7 8">F7233</strain>
    </source>
</reference>
<evidence type="ECO:0000313" key="7">
    <source>
        <dbReference type="EMBL" id="MBA5775781.1"/>
    </source>
</evidence>